<evidence type="ECO:0000313" key="2">
    <source>
        <dbReference type="Proteomes" id="UP000230390"/>
    </source>
</evidence>
<evidence type="ECO:0000313" key="1">
    <source>
        <dbReference type="EMBL" id="PIL42468.1"/>
    </source>
</evidence>
<dbReference type="AlphaFoldDB" id="A0A2G8T9T7"/>
<dbReference type="InterPro" id="IPR005288">
    <property type="entry name" value="NadB"/>
</dbReference>
<dbReference type="GO" id="GO:0009435">
    <property type="term" value="P:NAD+ biosynthetic process"/>
    <property type="evidence" value="ECO:0007669"/>
    <property type="project" value="InterPro"/>
</dbReference>
<protein>
    <submittedName>
        <fullName evidence="1">FAD-dependent oxidoreductase</fullName>
    </submittedName>
</protein>
<dbReference type="RefSeq" id="WP_099793008.1">
    <property type="nucleotide sequence ID" value="NZ_JBHLYV010000090.1"/>
</dbReference>
<dbReference type="Proteomes" id="UP000230390">
    <property type="component" value="Unassembled WGS sequence"/>
</dbReference>
<dbReference type="PANTHER" id="PTHR42716">
    <property type="entry name" value="L-ASPARTATE OXIDASE"/>
    <property type="match status" value="1"/>
</dbReference>
<dbReference type="InterPro" id="IPR036188">
    <property type="entry name" value="FAD/NAD-bd_sf"/>
</dbReference>
<keyword evidence="2" id="KW-1185">Reference proteome</keyword>
<name>A0A2G8T9T7_9BURK</name>
<dbReference type="EMBL" id="PDOC01000026">
    <property type="protein sequence ID" value="PIL42468.1"/>
    <property type="molecule type" value="Genomic_DNA"/>
</dbReference>
<reference evidence="1 2" key="1">
    <citation type="submission" date="2017-10" db="EMBL/GenBank/DDBJ databases">
        <title>Massilia psychrophilum sp. nov., a novel purple-pigmented bacterium isolated from Tianshan glacier, Xinjiang Municipality, China.</title>
        <authorList>
            <person name="Wang H."/>
        </authorList>
    </citation>
    <scope>NUCLEOTIDE SEQUENCE [LARGE SCALE GENOMIC DNA]</scope>
    <source>
        <strain evidence="1 2">JCM 30074</strain>
    </source>
</reference>
<dbReference type="Pfam" id="PF12831">
    <property type="entry name" value="FAD_oxidored"/>
    <property type="match status" value="1"/>
</dbReference>
<accession>A0A2G8T9T7</accession>
<organism evidence="1 2">
    <name type="scientific">Massilia eurypsychrophila</name>
    <dbReference type="NCBI Taxonomy" id="1485217"/>
    <lineage>
        <taxon>Bacteria</taxon>
        <taxon>Pseudomonadati</taxon>
        <taxon>Pseudomonadota</taxon>
        <taxon>Betaproteobacteria</taxon>
        <taxon>Burkholderiales</taxon>
        <taxon>Oxalobacteraceae</taxon>
        <taxon>Telluria group</taxon>
        <taxon>Massilia</taxon>
    </lineage>
</organism>
<comment type="caution">
    <text evidence="1">The sequence shown here is derived from an EMBL/GenBank/DDBJ whole genome shotgun (WGS) entry which is preliminary data.</text>
</comment>
<dbReference type="GO" id="GO:0008734">
    <property type="term" value="F:L-aspartate oxidase activity"/>
    <property type="evidence" value="ECO:0007669"/>
    <property type="project" value="InterPro"/>
</dbReference>
<dbReference type="OrthoDB" id="615715at2"/>
<proteinExistence type="predicted"/>
<dbReference type="PANTHER" id="PTHR42716:SF1">
    <property type="entry name" value="SLL0471 PROTEIN"/>
    <property type="match status" value="1"/>
</dbReference>
<gene>
    <name evidence="1" type="ORF">CR105_24140</name>
</gene>
<sequence length="536" mass="56783">MNDRIDTDIAVIGASLGGVLAAWQAASAGSAVVLTAEFDWIGGQLTSQGVPPDEHRLIEHGGASRSYLAMREALRSHYLEQPGFVDNSVMTEGCNPGDGWVSRLCVEPAVAAAYLEDLLAPLAANGSLRIVRGARPVAASCAQDGAAKRVTAVTLRGADGALTTIAARWFLDATDTGALIDLAGLPSRLGKEARAEFGEADAPEQADRIDQQPVTMVMALRRGGANLQLPPAPPHYDFWHSHVLPHYGYLQLGLDIPGAGRGESVRLPLFGSGQVLDLWRYRRVVSAANWRQARAEVSLINWAQNDYGLQPLLEGPMAEDDVVAAAAALSLCLLHWLRTEAPRHDGSGAGYPDLELAPEVLGTASGLAQQVYVRESRRIIGLDCLSQADIAVAPGLPVGQAAAREDSVGVAWYNMDIHPTVVSGHGVNGHVRPFTLPLGSFIARDCVNLIPACKNISVTHLVNACTRVHPAEWLIGEVAGLLAVFAERRGVALAAIHADANLRGAFQQSLDDAGIVRQWDAALLARLAAPASLNPA</sequence>
<dbReference type="Gene3D" id="3.50.50.60">
    <property type="entry name" value="FAD/NAD(P)-binding domain"/>
    <property type="match status" value="1"/>
</dbReference>
<dbReference type="SUPFAM" id="SSF51905">
    <property type="entry name" value="FAD/NAD(P)-binding domain"/>
    <property type="match status" value="1"/>
</dbReference>